<feature type="domain" description="RNA polymerase sigma factor 70 region 4 type 2" evidence="7">
    <location>
        <begin position="157"/>
        <end position="195"/>
    </location>
</feature>
<keyword evidence="3" id="KW-0731">Sigma factor</keyword>
<keyword evidence="9" id="KW-1185">Reference proteome</keyword>
<dbReference type="InterPro" id="IPR036388">
    <property type="entry name" value="WH-like_DNA-bd_sf"/>
</dbReference>
<dbReference type="RefSeq" id="WP_052547710.1">
    <property type="nucleotide sequence ID" value="NZ_CP007139.1"/>
</dbReference>
<dbReference type="SUPFAM" id="SSF88659">
    <property type="entry name" value="Sigma3 and sigma4 domains of RNA polymerase sigma factors"/>
    <property type="match status" value="1"/>
</dbReference>
<evidence type="ECO:0000256" key="3">
    <source>
        <dbReference type="ARBA" id="ARBA00023082"/>
    </source>
</evidence>
<gene>
    <name evidence="8" type="ORF">OP10G_2327</name>
</gene>
<dbReference type="KEGG" id="fgi:OP10G_2327"/>
<accession>A0A068NSF6</accession>
<evidence type="ECO:0000256" key="1">
    <source>
        <dbReference type="ARBA" id="ARBA00010641"/>
    </source>
</evidence>
<sequence length="216" mass="25090">MNTAALFSGVVISRKRVFAFLAMLVPAALSQGGRKTSLFGGTKGRDREAFGLVVDENSSYLRRFIARRVQERDREDVLQETWMRAWQGFSTFDGNSSVRTWLYSVCYHTVQDHWRRERGRPVCGDIFQAEDGTPYFPSEFASVELREAMRGYWNSCTPEQRELLSLYYSEGFGLPEISRILNRNLNTVKYQFYRAHEEAREKLLSSAPAESWEVRR</sequence>
<dbReference type="GO" id="GO:0003677">
    <property type="term" value="F:DNA binding"/>
    <property type="evidence" value="ECO:0007669"/>
    <property type="project" value="UniProtKB-KW"/>
</dbReference>
<dbReference type="STRING" id="661478.OP10G_2327"/>
<evidence type="ECO:0000313" key="9">
    <source>
        <dbReference type="Proteomes" id="UP000027982"/>
    </source>
</evidence>
<dbReference type="InterPro" id="IPR013325">
    <property type="entry name" value="RNA_pol_sigma_r2"/>
</dbReference>
<evidence type="ECO:0000256" key="2">
    <source>
        <dbReference type="ARBA" id="ARBA00023015"/>
    </source>
</evidence>
<keyword evidence="4" id="KW-0238">DNA-binding</keyword>
<protein>
    <submittedName>
        <fullName evidence="8">RNA polymerase, sigma-24 subunit, ECF subfamily</fullName>
    </submittedName>
</protein>
<dbReference type="Pfam" id="PF04542">
    <property type="entry name" value="Sigma70_r2"/>
    <property type="match status" value="1"/>
</dbReference>
<proteinExistence type="inferred from homology"/>
<dbReference type="InterPro" id="IPR007627">
    <property type="entry name" value="RNA_pol_sigma70_r2"/>
</dbReference>
<dbReference type="InterPro" id="IPR039425">
    <property type="entry name" value="RNA_pol_sigma-70-like"/>
</dbReference>
<dbReference type="PANTHER" id="PTHR43133">
    <property type="entry name" value="RNA POLYMERASE ECF-TYPE SIGMA FACTO"/>
    <property type="match status" value="1"/>
</dbReference>
<dbReference type="HOGENOM" id="CLU_1276096_0_0_0"/>
<dbReference type="PANTHER" id="PTHR43133:SF8">
    <property type="entry name" value="RNA POLYMERASE SIGMA FACTOR HI_1459-RELATED"/>
    <property type="match status" value="1"/>
</dbReference>
<dbReference type="Gene3D" id="1.10.1740.10">
    <property type="match status" value="1"/>
</dbReference>
<dbReference type="NCBIfam" id="TIGR02937">
    <property type="entry name" value="sigma70-ECF"/>
    <property type="match status" value="1"/>
</dbReference>
<dbReference type="GO" id="GO:0016987">
    <property type="term" value="F:sigma factor activity"/>
    <property type="evidence" value="ECO:0007669"/>
    <property type="project" value="UniProtKB-KW"/>
</dbReference>
<dbReference type="Gene3D" id="1.10.10.10">
    <property type="entry name" value="Winged helix-like DNA-binding domain superfamily/Winged helix DNA-binding domain"/>
    <property type="match status" value="1"/>
</dbReference>
<dbReference type="InterPro" id="IPR013249">
    <property type="entry name" value="RNA_pol_sigma70_r4_t2"/>
</dbReference>
<feature type="domain" description="RNA polymerase sigma-70 region 2" evidence="6">
    <location>
        <begin position="54"/>
        <end position="118"/>
    </location>
</feature>
<comment type="similarity">
    <text evidence="1">Belongs to the sigma-70 factor family. ECF subfamily.</text>
</comment>
<dbReference type="Proteomes" id="UP000027982">
    <property type="component" value="Chromosome"/>
</dbReference>
<evidence type="ECO:0000259" key="6">
    <source>
        <dbReference type="Pfam" id="PF04542"/>
    </source>
</evidence>
<evidence type="ECO:0000256" key="4">
    <source>
        <dbReference type="ARBA" id="ARBA00023125"/>
    </source>
</evidence>
<keyword evidence="5" id="KW-0804">Transcription</keyword>
<organism evidence="8 9">
    <name type="scientific">Fimbriimonas ginsengisoli Gsoil 348</name>
    <dbReference type="NCBI Taxonomy" id="661478"/>
    <lineage>
        <taxon>Bacteria</taxon>
        <taxon>Bacillati</taxon>
        <taxon>Armatimonadota</taxon>
        <taxon>Fimbriimonadia</taxon>
        <taxon>Fimbriimonadales</taxon>
        <taxon>Fimbriimonadaceae</taxon>
        <taxon>Fimbriimonas</taxon>
    </lineage>
</organism>
<name>A0A068NSF6_FIMGI</name>
<dbReference type="EMBL" id="CP007139">
    <property type="protein sequence ID" value="AIE85695.1"/>
    <property type="molecule type" value="Genomic_DNA"/>
</dbReference>
<dbReference type="eggNOG" id="COG1595">
    <property type="taxonomic scope" value="Bacteria"/>
</dbReference>
<evidence type="ECO:0000259" key="7">
    <source>
        <dbReference type="Pfam" id="PF08281"/>
    </source>
</evidence>
<keyword evidence="2" id="KW-0805">Transcription regulation</keyword>
<reference evidence="8 9" key="1">
    <citation type="journal article" date="2014" name="PLoS ONE">
        <title>The first complete genome sequence of the class fimbriimonadia in the phylum armatimonadetes.</title>
        <authorList>
            <person name="Hu Z.Y."/>
            <person name="Wang Y.Z."/>
            <person name="Im W.T."/>
            <person name="Wang S.Y."/>
            <person name="Zhao G.P."/>
            <person name="Zheng H.J."/>
            <person name="Quan Z.X."/>
        </authorList>
    </citation>
    <scope>NUCLEOTIDE SEQUENCE [LARGE SCALE GENOMIC DNA]</scope>
    <source>
        <strain evidence="8">Gsoil 348</strain>
    </source>
</reference>
<dbReference type="Pfam" id="PF08281">
    <property type="entry name" value="Sigma70_r4_2"/>
    <property type="match status" value="1"/>
</dbReference>
<evidence type="ECO:0000313" key="8">
    <source>
        <dbReference type="EMBL" id="AIE85695.1"/>
    </source>
</evidence>
<dbReference type="AlphaFoldDB" id="A0A068NSF6"/>
<dbReference type="OrthoDB" id="9811152at2"/>
<dbReference type="InterPro" id="IPR013324">
    <property type="entry name" value="RNA_pol_sigma_r3/r4-like"/>
</dbReference>
<dbReference type="SUPFAM" id="SSF88946">
    <property type="entry name" value="Sigma2 domain of RNA polymerase sigma factors"/>
    <property type="match status" value="1"/>
</dbReference>
<evidence type="ECO:0000256" key="5">
    <source>
        <dbReference type="ARBA" id="ARBA00023163"/>
    </source>
</evidence>
<dbReference type="GO" id="GO:0006352">
    <property type="term" value="P:DNA-templated transcription initiation"/>
    <property type="evidence" value="ECO:0007669"/>
    <property type="project" value="InterPro"/>
</dbReference>
<dbReference type="InterPro" id="IPR014284">
    <property type="entry name" value="RNA_pol_sigma-70_dom"/>
</dbReference>